<dbReference type="AlphaFoldDB" id="A0A263CXN8"/>
<name>A0A263CXN8_9PSEU</name>
<dbReference type="Pfam" id="PF01510">
    <property type="entry name" value="Amidase_2"/>
    <property type="match status" value="1"/>
</dbReference>
<evidence type="ECO:0000313" key="2">
    <source>
        <dbReference type="EMBL" id="OZM70914.1"/>
    </source>
</evidence>
<dbReference type="PANTHER" id="PTHR11022">
    <property type="entry name" value="PEPTIDOGLYCAN RECOGNITION PROTEIN"/>
    <property type="match status" value="1"/>
</dbReference>
<dbReference type="InterPro" id="IPR006311">
    <property type="entry name" value="TAT_signal"/>
</dbReference>
<dbReference type="PROSITE" id="PS51318">
    <property type="entry name" value="TAT"/>
    <property type="match status" value="1"/>
</dbReference>
<dbReference type="GO" id="GO:0008745">
    <property type="term" value="F:N-acetylmuramoyl-L-alanine amidase activity"/>
    <property type="evidence" value="ECO:0007669"/>
    <property type="project" value="InterPro"/>
</dbReference>
<dbReference type="Proteomes" id="UP000242444">
    <property type="component" value="Unassembled WGS sequence"/>
</dbReference>
<gene>
    <name evidence="2" type="ORF">CFN78_22410</name>
</gene>
<dbReference type="GO" id="GO:0009253">
    <property type="term" value="P:peptidoglycan catabolic process"/>
    <property type="evidence" value="ECO:0007669"/>
    <property type="project" value="InterPro"/>
</dbReference>
<evidence type="ECO:0000313" key="3">
    <source>
        <dbReference type="Proteomes" id="UP000242444"/>
    </source>
</evidence>
<proteinExistence type="predicted"/>
<dbReference type="InterPro" id="IPR015510">
    <property type="entry name" value="PGRP"/>
</dbReference>
<dbReference type="InParanoid" id="A0A263CXN8"/>
<dbReference type="SMART" id="SM00644">
    <property type="entry name" value="Ami_2"/>
    <property type="match status" value="1"/>
</dbReference>
<dbReference type="PANTHER" id="PTHR11022:SF41">
    <property type="entry name" value="PEPTIDOGLYCAN-RECOGNITION PROTEIN LC-RELATED"/>
    <property type="match status" value="1"/>
</dbReference>
<evidence type="ECO:0000259" key="1">
    <source>
        <dbReference type="SMART" id="SM00644"/>
    </source>
</evidence>
<protein>
    <submittedName>
        <fullName evidence="2">N-acetylmuramoyl-L-alanine amidase</fullName>
    </submittedName>
</protein>
<dbReference type="InterPro" id="IPR036365">
    <property type="entry name" value="PGBD-like_sf"/>
</dbReference>
<dbReference type="Gene3D" id="3.40.80.10">
    <property type="entry name" value="Peptidoglycan recognition protein-like"/>
    <property type="match status" value="1"/>
</dbReference>
<dbReference type="InterPro" id="IPR002502">
    <property type="entry name" value="Amidase_domain"/>
</dbReference>
<organism evidence="2 3">
    <name type="scientific">Amycolatopsis antarctica</name>
    <dbReference type="NCBI Taxonomy" id="1854586"/>
    <lineage>
        <taxon>Bacteria</taxon>
        <taxon>Bacillati</taxon>
        <taxon>Actinomycetota</taxon>
        <taxon>Actinomycetes</taxon>
        <taxon>Pseudonocardiales</taxon>
        <taxon>Pseudonocardiaceae</taxon>
        <taxon>Amycolatopsis</taxon>
    </lineage>
</organism>
<reference evidence="2 3" key="1">
    <citation type="submission" date="2017-07" db="EMBL/GenBank/DDBJ databases">
        <title>Amycolatopsis antarcticus sp. nov., isolated from the surface of an Antarcticus brown macroalga.</title>
        <authorList>
            <person name="Wang J."/>
            <person name="Leiva S."/>
            <person name="Huang J."/>
            <person name="Huang Y."/>
        </authorList>
    </citation>
    <scope>NUCLEOTIDE SEQUENCE [LARGE SCALE GENOMIC DNA]</scope>
    <source>
        <strain evidence="2 3">AU-G6</strain>
    </source>
</reference>
<dbReference type="OrthoDB" id="514320at2"/>
<dbReference type="EMBL" id="NKYE01000016">
    <property type="protein sequence ID" value="OZM70914.1"/>
    <property type="molecule type" value="Genomic_DNA"/>
</dbReference>
<dbReference type="RefSeq" id="WP_094864852.1">
    <property type="nucleotide sequence ID" value="NZ_NKYE01000016.1"/>
</dbReference>
<dbReference type="CDD" id="cd06583">
    <property type="entry name" value="PGRP"/>
    <property type="match status" value="1"/>
</dbReference>
<sequence>MAEKPGFDRRALLKGGLTVTAVGALTALPIGTASAAPIARRAANGTVAAPPQMFGTSDWGARPPSGAIVVENHKPTYIVVHHTADPGNSEDYSKEHAFEISRVIQNAHMDGNGWVDSGQQFTNSRGGFITEGRHRSIEILNGGTQHVQGANVGNHNSEVIGIENEGIYVDVDVPPALWTSLVQLVAYMASQYGVAPANIKGHRDFNATECPGTVLYGRLPELRQAVGGALGVEVREATEWPLLKPGQTGQKVLAAQHLLREQGARNVPTDGVFGPSTADAVESLSAARGLEKHSCTATMRSEERGFLGADLLPLITPAVAPGTNTEAARAAGVLANAAGVRTASLGTLNTQAWKELLSA</sequence>
<dbReference type="InterPro" id="IPR036366">
    <property type="entry name" value="PGBDSf"/>
</dbReference>
<feature type="domain" description="N-acetylmuramoyl-L-alanine amidase" evidence="1">
    <location>
        <begin position="63"/>
        <end position="212"/>
    </location>
</feature>
<accession>A0A263CXN8</accession>
<dbReference type="InterPro" id="IPR036505">
    <property type="entry name" value="Amidase/PGRP_sf"/>
</dbReference>
<dbReference type="SUPFAM" id="SSF47090">
    <property type="entry name" value="PGBD-like"/>
    <property type="match status" value="1"/>
</dbReference>
<comment type="caution">
    <text evidence="2">The sequence shown here is derived from an EMBL/GenBank/DDBJ whole genome shotgun (WGS) entry which is preliminary data.</text>
</comment>
<dbReference type="Gene3D" id="1.10.101.10">
    <property type="entry name" value="PGBD-like superfamily/PGBD"/>
    <property type="match status" value="1"/>
</dbReference>
<dbReference type="SUPFAM" id="SSF55846">
    <property type="entry name" value="N-acetylmuramoyl-L-alanine amidase-like"/>
    <property type="match status" value="1"/>
</dbReference>
<keyword evidence="3" id="KW-1185">Reference proteome</keyword>